<reference evidence="1" key="1">
    <citation type="submission" date="2024-02" db="EMBL/GenBank/DDBJ databases">
        <authorList>
            <consortium name="Clinical and Environmental Microbiology Branch: Whole genome sequencing antimicrobial resistance pathogens in the healthcare setting"/>
        </authorList>
    </citation>
    <scope>NUCLEOTIDE SEQUENCE</scope>
    <source>
        <strain evidence="1">2021GO-0154</strain>
    </source>
</reference>
<evidence type="ECO:0000313" key="1">
    <source>
        <dbReference type="EMBL" id="EMJ5136543.1"/>
    </source>
</evidence>
<name>A0AAI9DGA4_PROST</name>
<protein>
    <submittedName>
        <fullName evidence="1">SMI1/KNR4 family protein</fullName>
    </submittedName>
</protein>
<gene>
    <name evidence="1" type="ORF">RG298_004353</name>
</gene>
<dbReference type="AlphaFoldDB" id="A0AAI9DGA4"/>
<dbReference type="EMBL" id="ABMABF030000032">
    <property type="protein sequence ID" value="EMJ5136543.1"/>
    <property type="molecule type" value="Genomic_DNA"/>
</dbReference>
<comment type="caution">
    <text evidence="1">The sequence shown here is derived from an EMBL/GenBank/DDBJ whole genome shotgun (WGS) entry which is preliminary data.</text>
</comment>
<organism evidence="1">
    <name type="scientific">Providencia stuartii</name>
    <dbReference type="NCBI Taxonomy" id="588"/>
    <lineage>
        <taxon>Bacteria</taxon>
        <taxon>Pseudomonadati</taxon>
        <taxon>Pseudomonadota</taxon>
        <taxon>Gammaproteobacteria</taxon>
        <taxon>Enterobacterales</taxon>
        <taxon>Morganellaceae</taxon>
        <taxon>Providencia</taxon>
    </lineage>
</organism>
<accession>A0AAI9DGA4</accession>
<proteinExistence type="predicted"/>
<sequence>MSEFFTDPHLKFEKSLDGLTSEEIKTFIPQEFNGKDFFIEFYKHFNGGYFYGGAFIYRDNFNKINDNDYNLMEIESFNFISLDDIDSPYLLSISDVLKYRRKISKDFIDFTQFNIPFAGNAGDNDYWISLETGEIKYTKSTDIDCLDNIIDIAPSFRDFCLNIQSKRR</sequence>